<dbReference type="GO" id="GO:0016757">
    <property type="term" value="F:glycosyltransferase activity"/>
    <property type="evidence" value="ECO:0007669"/>
    <property type="project" value="TreeGrafter"/>
</dbReference>
<dbReference type="STRING" id="515622.bpr_I0134"/>
<sequence>MNICLLNDSFPPIIDGVANVVMNYADIMTTELEANVVVGTPRYPNVSYDGYPYKVVAYPSFDTTDFVKGYRTGYPLSIREIDQMADSKPDIIHTHCPAASTVMARILRRETGAPIIFTYHTKFDVDIARAVGEGILKKEAIKAMVNNIEACDDVWVVSEGAGENLRSLGYQGEYIVMPNGVDFPRGRASDDMVKELNKTYDIPEGVPLFLFVGRLMKYKGLPIIVDAMNELAKKDIDFRMVFVGGGADQEEMQEKVKSYGISLDVFKEGASTGTNTPGSGKGKVIFTGPIHDREKLRAWNTRADLFLFPSTYDTNGIVVREAAACGLASVLIKDSCAAEGITHDRNGLLIEENAESMAQLLEAVSGDLDHLHQIGQNAMDEIYISWDKAVRLAYDRYKVINEMAKSGEFGIRKHQSFEYLMNSAATILDGTQRVFVDIPKEINLGMREGYKEFRDEVRGNYQEFLDGMIENYQDFRDNIKANYLELKDNIKDSYEDIRSDVRESVDNIRGGVSEGIDKIKDKFADNFDDEKYDDNK</sequence>
<dbReference type="SUPFAM" id="SSF58113">
    <property type="entry name" value="Apolipoprotein A-I"/>
    <property type="match status" value="1"/>
</dbReference>
<feature type="domain" description="Glycosyltransferase subfamily 4-like N-terminal" evidence="1">
    <location>
        <begin position="15"/>
        <end position="182"/>
    </location>
</feature>
<reference evidence="2 3" key="1">
    <citation type="journal article" date="2010" name="PLoS ONE">
        <title>The glycobiome of the rumen bacterium Butyrivibrio proteoclasticus B316(T) highlights adaptation to a polysaccharide-rich environment.</title>
        <authorList>
            <person name="Kelly W.J."/>
            <person name="Leahy S.C."/>
            <person name="Altermann E."/>
            <person name="Yeoman C.J."/>
            <person name="Dunne J.C."/>
            <person name="Kong Z."/>
            <person name="Pacheco D.M."/>
            <person name="Li D."/>
            <person name="Noel S.J."/>
            <person name="Moon C.D."/>
            <person name="Cookson A.L."/>
            <person name="Attwood G.T."/>
        </authorList>
    </citation>
    <scope>NUCLEOTIDE SEQUENCE [LARGE SCALE GENOMIC DNA]</scope>
    <source>
        <strain evidence="3">ATCC 51982 / DSM 14932 / B316</strain>
    </source>
</reference>
<dbReference type="PANTHER" id="PTHR45947:SF3">
    <property type="entry name" value="SULFOQUINOVOSYL TRANSFERASE SQD2"/>
    <property type="match status" value="1"/>
</dbReference>
<dbReference type="KEGG" id="bpb:bpr_I0134"/>
<evidence type="ECO:0000313" key="3">
    <source>
        <dbReference type="Proteomes" id="UP000001299"/>
    </source>
</evidence>
<dbReference type="AlphaFoldDB" id="E0RW18"/>
<organism evidence="2 3">
    <name type="scientific">Butyrivibrio proteoclasticus (strain ATCC 51982 / DSM 14932 / B316)</name>
    <name type="common">Clostridium proteoclasticum</name>
    <dbReference type="NCBI Taxonomy" id="515622"/>
    <lineage>
        <taxon>Bacteria</taxon>
        <taxon>Bacillati</taxon>
        <taxon>Bacillota</taxon>
        <taxon>Clostridia</taxon>
        <taxon>Lachnospirales</taxon>
        <taxon>Lachnospiraceae</taxon>
        <taxon>Butyrivibrio</taxon>
    </lineage>
</organism>
<dbReference type="SUPFAM" id="SSF53756">
    <property type="entry name" value="UDP-Glycosyltransferase/glycogen phosphorylase"/>
    <property type="match status" value="1"/>
</dbReference>
<dbReference type="Gene3D" id="3.40.50.2000">
    <property type="entry name" value="Glycogen Phosphorylase B"/>
    <property type="match status" value="2"/>
</dbReference>
<keyword evidence="2" id="KW-0808">Transferase</keyword>
<dbReference type="HOGENOM" id="CLU_009583_2_0_9"/>
<protein>
    <submittedName>
        <fullName evidence="2">Glycosyl transferase GT4 family</fullName>
    </submittedName>
</protein>
<dbReference type="Pfam" id="PF13439">
    <property type="entry name" value="Glyco_transf_4"/>
    <property type="match status" value="1"/>
</dbReference>
<gene>
    <name evidence="2" type="ordered locus">bpr_I0134</name>
</gene>
<keyword evidence="3" id="KW-1185">Reference proteome</keyword>
<name>E0RW18_BUTPB</name>
<dbReference type="eggNOG" id="COG0438">
    <property type="taxonomic scope" value="Bacteria"/>
</dbReference>
<dbReference type="Gene3D" id="1.20.120.20">
    <property type="entry name" value="Apolipoprotein"/>
    <property type="match status" value="1"/>
</dbReference>
<dbReference type="PANTHER" id="PTHR45947">
    <property type="entry name" value="SULFOQUINOVOSYL TRANSFERASE SQD2"/>
    <property type="match status" value="1"/>
</dbReference>
<dbReference type="RefSeq" id="WP_013279543.1">
    <property type="nucleotide sequence ID" value="NC_014387.1"/>
</dbReference>
<dbReference type="Pfam" id="PF13692">
    <property type="entry name" value="Glyco_trans_1_4"/>
    <property type="match status" value="1"/>
</dbReference>
<dbReference type="Proteomes" id="UP000001299">
    <property type="component" value="Chromosome 1"/>
</dbReference>
<evidence type="ECO:0000313" key="2">
    <source>
        <dbReference type="EMBL" id="ADL32884.1"/>
    </source>
</evidence>
<dbReference type="InterPro" id="IPR028098">
    <property type="entry name" value="Glyco_trans_4-like_N"/>
</dbReference>
<evidence type="ECO:0000259" key="1">
    <source>
        <dbReference type="Pfam" id="PF13439"/>
    </source>
</evidence>
<dbReference type="CAZy" id="GT4">
    <property type="family name" value="Glycosyltransferase Family 4"/>
</dbReference>
<dbReference type="InterPro" id="IPR050194">
    <property type="entry name" value="Glycosyltransferase_grp1"/>
</dbReference>
<dbReference type="EMBL" id="CP001810">
    <property type="protein sequence ID" value="ADL32884.1"/>
    <property type="molecule type" value="Genomic_DNA"/>
</dbReference>
<accession>E0RW18</accession>
<proteinExistence type="predicted"/>